<evidence type="ECO:0000313" key="6">
    <source>
        <dbReference type="Proteomes" id="UP000007110"/>
    </source>
</evidence>
<feature type="compositionally biased region" description="Basic residues" evidence="3">
    <location>
        <begin position="48"/>
        <end position="63"/>
    </location>
</feature>
<feature type="compositionally biased region" description="Low complexity" evidence="3">
    <location>
        <begin position="139"/>
        <end position="150"/>
    </location>
</feature>
<reference evidence="6" key="1">
    <citation type="submission" date="2015-02" db="EMBL/GenBank/DDBJ databases">
        <title>Genome sequencing for Strongylocentrotus purpuratus.</title>
        <authorList>
            <person name="Murali S."/>
            <person name="Liu Y."/>
            <person name="Vee V."/>
            <person name="English A."/>
            <person name="Wang M."/>
            <person name="Skinner E."/>
            <person name="Han Y."/>
            <person name="Muzny D.M."/>
            <person name="Worley K.C."/>
            <person name="Gibbs R.A."/>
        </authorList>
    </citation>
    <scope>NUCLEOTIDE SEQUENCE</scope>
</reference>
<dbReference type="AlphaFoldDB" id="A0A7M7RCM9"/>
<dbReference type="OMA" id="LDWAAYV"/>
<accession>A0A7M7RCM9</accession>
<feature type="compositionally biased region" description="Low complexity" evidence="3">
    <location>
        <begin position="1"/>
        <end position="11"/>
    </location>
</feature>
<organism evidence="5 6">
    <name type="scientific">Strongylocentrotus purpuratus</name>
    <name type="common">Purple sea urchin</name>
    <dbReference type="NCBI Taxonomy" id="7668"/>
    <lineage>
        <taxon>Eukaryota</taxon>
        <taxon>Metazoa</taxon>
        <taxon>Echinodermata</taxon>
        <taxon>Eleutherozoa</taxon>
        <taxon>Echinozoa</taxon>
        <taxon>Echinoidea</taxon>
        <taxon>Euechinoidea</taxon>
        <taxon>Echinacea</taxon>
        <taxon>Camarodonta</taxon>
        <taxon>Echinidea</taxon>
        <taxon>Strongylocentrotidae</taxon>
        <taxon>Strongylocentrotus</taxon>
    </lineage>
</organism>
<evidence type="ECO:0000256" key="1">
    <source>
        <dbReference type="ARBA" id="ARBA00019033"/>
    </source>
</evidence>
<protein>
    <recommendedName>
        <fullName evidence="1">Craniofacial development protein 1</fullName>
    </recommendedName>
    <alternativeName>
        <fullName evidence="2">Bucentaur</fullName>
    </alternativeName>
</protein>
<feature type="compositionally biased region" description="Basic and acidic residues" evidence="3">
    <location>
        <begin position="94"/>
        <end position="110"/>
    </location>
</feature>
<dbReference type="PANTHER" id="PTHR48407">
    <property type="entry name" value="CRANIOFACIAL DEVELOPMENT PROTEIN 1"/>
    <property type="match status" value="1"/>
</dbReference>
<dbReference type="InterPro" id="IPR027124">
    <property type="entry name" value="Swc5/CFDP1/2"/>
</dbReference>
<dbReference type="OrthoDB" id="445677at2759"/>
<dbReference type="Pfam" id="PF07572">
    <property type="entry name" value="BCNT"/>
    <property type="match status" value="1"/>
</dbReference>
<evidence type="ECO:0000256" key="3">
    <source>
        <dbReference type="SAM" id="MobiDB-lite"/>
    </source>
</evidence>
<dbReference type="Proteomes" id="UP000007110">
    <property type="component" value="Unassembled WGS sequence"/>
</dbReference>
<proteinExistence type="predicted"/>
<dbReference type="CTD" id="10428"/>
<evidence type="ECO:0000313" key="5">
    <source>
        <dbReference type="EnsemblMetazoa" id="XP_784449"/>
    </source>
</evidence>
<feature type="compositionally biased region" description="Polar residues" evidence="3">
    <location>
        <begin position="151"/>
        <end position="166"/>
    </location>
</feature>
<dbReference type="InParanoid" id="A0A7M7RCM9"/>
<dbReference type="PANTHER" id="PTHR48407:SF1">
    <property type="entry name" value="CRANIOFACIAL DEVELOPMENT PROTEIN 1"/>
    <property type="match status" value="1"/>
</dbReference>
<evidence type="ECO:0000259" key="4">
    <source>
        <dbReference type="PROSITE" id="PS51279"/>
    </source>
</evidence>
<feature type="compositionally biased region" description="Acidic residues" evidence="3">
    <location>
        <begin position="12"/>
        <end position="41"/>
    </location>
</feature>
<dbReference type="PROSITE" id="PS51279">
    <property type="entry name" value="BCNT_C"/>
    <property type="match status" value="1"/>
</dbReference>
<evidence type="ECO:0000256" key="2">
    <source>
        <dbReference type="ARBA" id="ARBA00030244"/>
    </source>
</evidence>
<dbReference type="KEGG" id="spu:579228"/>
<keyword evidence="6" id="KW-1185">Reference proteome</keyword>
<name>A0A7M7RCM9_STRPU</name>
<dbReference type="EnsemblMetazoa" id="XM_779356">
    <property type="protein sequence ID" value="XP_784449"/>
    <property type="gene ID" value="LOC579228"/>
</dbReference>
<feature type="domain" description="BCNT-C" evidence="4">
    <location>
        <begin position="239"/>
        <end position="319"/>
    </location>
</feature>
<reference evidence="5" key="2">
    <citation type="submission" date="2021-01" db="UniProtKB">
        <authorList>
            <consortium name="EnsemblMetazoa"/>
        </authorList>
    </citation>
    <scope>IDENTIFICATION</scope>
</reference>
<feature type="region of interest" description="Disordered" evidence="3">
    <location>
        <begin position="1"/>
        <end position="166"/>
    </location>
</feature>
<dbReference type="FunCoup" id="A0A7M7RCM9">
    <property type="interactions" value="1340"/>
</dbReference>
<dbReference type="GeneID" id="579228"/>
<sequence>MAGVESDYSSSSDEDDDYVPSGEDESYDELEGTVEEEEGIQEIDGGKQKKKKTKDSTRRRRKAWTALVDEGKDETAEADEVSSIQRELEEAEKEEARRKKEEAEKKKADDLWSSFMSDVKQKPKSSRAQNDKAAKSMVPSSQKTPSSKQPATPTSQSNGSKTNSTLKITKVFDFAGEAVKVTKEVAASSKEAKSYLKEQEEKDSPAKSDMIPGSSSTGSAVVPGSFGSSSKPTIASGLKRSGGGLGNVLGQIGKKHKIGTLEKSCLDWESFKSKEGITDELKIHNRGKDGFVERQRFLQRTDVRQYEIERDLRMTQSKVLR</sequence>
<dbReference type="RefSeq" id="XP_784449.3">
    <property type="nucleotide sequence ID" value="XM_779356.5"/>
</dbReference>
<feature type="region of interest" description="Disordered" evidence="3">
    <location>
        <begin position="185"/>
        <end position="245"/>
    </location>
</feature>
<dbReference type="InterPro" id="IPR011421">
    <property type="entry name" value="BCNT-C"/>
</dbReference>
<feature type="compositionally biased region" description="Basic and acidic residues" evidence="3">
    <location>
        <begin position="190"/>
        <end position="206"/>
    </location>
</feature>